<organism evidence="1 2">
    <name type="scientific">Ditylenchus destructor</name>
    <dbReference type="NCBI Taxonomy" id="166010"/>
    <lineage>
        <taxon>Eukaryota</taxon>
        <taxon>Metazoa</taxon>
        <taxon>Ecdysozoa</taxon>
        <taxon>Nematoda</taxon>
        <taxon>Chromadorea</taxon>
        <taxon>Rhabditida</taxon>
        <taxon>Tylenchina</taxon>
        <taxon>Tylenchomorpha</taxon>
        <taxon>Sphaerularioidea</taxon>
        <taxon>Anguinidae</taxon>
        <taxon>Anguininae</taxon>
        <taxon>Ditylenchus</taxon>
    </lineage>
</organism>
<dbReference type="AlphaFoldDB" id="A0AAD4N0F6"/>
<evidence type="ECO:0000313" key="1">
    <source>
        <dbReference type="EMBL" id="KAI1712203.1"/>
    </source>
</evidence>
<evidence type="ECO:0000313" key="2">
    <source>
        <dbReference type="Proteomes" id="UP001201812"/>
    </source>
</evidence>
<dbReference type="Proteomes" id="UP001201812">
    <property type="component" value="Unassembled WGS sequence"/>
</dbReference>
<comment type="caution">
    <text evidence="1">The sequence shown here is derived from an EMBL/GenBank/DDBJ whole genome shotgun (WGS) entry which is preliminary data.</text>
</comment>
<gene>
    <name evidence="1" type="ORF">DdX_09747</name>
</gene>
<reference evidence="1" key="1">
    <citation type="submission" date="2022-01" db="EMBL/GenBank/DDBJ databases">
        <title>Genome Sequence Resource for Two Populations of Ditylenchus destructor, the Migratory Endoparasitic Phytonematode.</title>
        <authorList>
            <person name="Zhang H."/>
            <person name="Lin R."/>
            <person name="Xie B."/>
        </authorList>
    </citation>
    <scope>NUCLEOTIDE SEQUENCE</scope>
    <source>
        <strain evidence="1">BazhouSP</strain>
    </source>
</reference>
<accession>A0AAD4N0F6</accession>
<sequence>MDAMHSRKSREAPKFQMAKNYCIDGSMHLDQSGGNEQCFRSALRAIHTKSSSKCWIYGMIKYTLSGLRTREKGQQEMFPLACLKDKEKLTRRAVT</sequence>
<dbReference type="EMBL" id="JAKKPZ010000019">
    <property type="protein sequence ID" value="KAI1712203.1"/>
    <property type="molecule type" value="Genomic_DNA"/>
</dbReference>
<name>A0AAD4N0F6_9BILA</name>
<proteinExistence type="predicted"/>
<keyword evidence="2" id="KW-1185">Reference proteome</keyword>
<protein>
    <submittedName>
        <fullName evidence="1">Uncharacterized protein</fullName>
    </submittedName>
</protein>